<feature type="region of interest" description="Disordered" evidence="1">
    <location>
        <begin position="60"/>
        <end position="79"/>
    </location>
</feature>
<accession>A0AAV4MBS5</accession>
<dbReference type="EMBL" id="BPLR01019625">
    <property type="protein sequence ID" value="GIX69849.1"/>
    <property type="molecule type" value="Genomic_DNA"/>
</dbReference>
<comment type="caution">
    <text evidence="2">The sequence shown here is derived from an EMBL/GenBank/DDBJ whole genome shotgun (WGS) entry which is preliminary data.</text>
</comment>
<feature type="compositionally biased region" description="Polar residues" evidence="1">
    <location>
        <begin position="1"/>
        <end position="23"/>
    </location>
</feature>
<proteinExistence type="predicted"/>
<keyword evidence="3" id="KW-1185">Reference proteome</keyword>
<protein>
    <submittedName>
        <fullName evidence="2">Uncharacterized protein</fullName>
    </submittedName>
</protein>
<reference evidence="2 3" key="1">
    <citation type="submission" date="2021-06" db="EMBL/GenBank/DDBJ databases">
        <title>Caerostris extrusa draft genome.</title>
        <authorList>
            <person name="Kono N."/>
            <person name="Arakawa K."/>
        </authorList>
    </citation>
    <scope>NUCLEOTIDE SEQUENCE [LARGE SCALE GENOMIC DNA]</scope>
</reference>
<organism evidence="2 3">
    <name type="scientific">Caerostris extrusa</name>
    <name type="common">Bark spider</name>
    <name type="synonym">Caerostris bankana</name>
    <dbReference type="NCBI Taxonomy" id="172846"/>
    <lineage>
        <taxon>Eukaryota</taxon>
        <taxon>Metazoa</taxon>
        <taxon>Ecdysozoa</taxon>
        <taxon>Arthropoda</taxon>
        <taxon>Chelicerata</taxon>
        <taxon>Arachnida</taxon>
        <taxon>Araneae</taxon>
        <taxon>Araneomorphae</taxon>
        <taxon>Entelegynae</taxon>
        <taxon>Araneoidea</taxon>
        <taxon>Araneidae</taxon>
        <taxon>Caerostris</taxon>
    </lineage>
</organism>
<gene>
    <name evidence="2" type="primary">AVEN_48837_1</name>
    <name evidence="2" type="ORF">CEXT_800471</name>
</gene>
<name>A0AAV4MBS5_CAEEX</name>
<dbReference type="Proteomes" id="UP001054945">
    <property type="component" value="Unassembled WGS sequence"/>
</dbReference>
<evidence type="ECO:0000256" key="1">
    <source>
        <dbReference type="SAM" id="MobiDB-lite"/>
    </source>
</evidence>
<feature type="region of interest" description="Disordered" evidence="1">
    <location>
        <begin position="1"/>
        <end position="37"/>
    </location>
</feature>
<sequence>MRPQIRQKQTSYPLQSSKFTGQVTRKDQKKKQTIRKPTDYFDADDTDYMDSYYEDYDFTSDNEKSAYKPPKRQSHTYYPNLKGVSDPLGLLPSASDPGGFFESKGSFEGSQLWKAELFCNFSRLLFTISTKQTLWRTRSFLLQ</sequence>
<evidence type="ECO:0000313" key="3">
    <source>
        <dbReference type="Proteomes" id="UP001054945"/>
    </source>
</evidence>
<dbReference type="AlphaFoldDB" id="A0AAV4MBS5"/>
<evidence type="ECO:0000313" key="2">
    <source>
        <dbReference type="EMBL" id="GIX69849.1"/>
    </source>
</evidence>